<dbReference type="RefSeq" id="WP_118329459.1">
    <property type="nucleotide sequence ID" value="NZ_JBGKNB010000005.1"/>
</dbReference>
<dbReference type="PROSITE" id="PS51462">
    <property type="entry name" value="NUDIX"/>
    <property type="match status" value="1"/>
</dbReference>
<dbReference type="SUPFAM" id="SSF55811">
    <property type="entry name" value="Nudix"/>
    <property type="match status" value="1"/>
</dbReference>
<evidence type="ECO:0000313" key="3">
    <source>
        <dbReference type="EMBL" id="RHN07254.1"/>
    </source>
</evidence>
<dbReference type="InterPro" id="IPR015797">
    <property type="entry name" value="NUDIX_hydrolase-like_dom_sf"/>
</dbReference>
<dbReference type="EMBL" id="QRQO01000071">
    <property type="protein sequence ID" value="RHN07254.1"/>
    <property type="molecule type" value="Genomic_DNA"/>
</dbReference>
<evidence type="ECO:0000313" key="4">
    <source>
        <dbReference type="Proteomes" id="UP000283700"/>
    </source>
</evidence>
<comment type="caution">
    <text evidence="3">The sequence shown here is derived from an EMBL/GenBank/DDBJ whole genome shotgun (WGS) entry which is preliminary data.</text>
</comment>
<feature type="domain" description="Nudix hydrolase" evidence="1">
    <location>
        <begin position="28"/>
        <end position="173"/>
    </location>
</feature>
<dbReference type="Proteomes" id="UP000283700">
    <property type="component" value="Unassembled WGS sequence"/>
</dbReference>
<name>A0A415TTD6_9FIRM</name>
<dbReference type="PANTHER" id="PTHR10885">
    <property type="entry name" value="ISOPENTENYL-DIPHOSPHATE DELTA-ISOMERASE"/>
    <property type="match status" value="1"/>
</dbReference>
<protein>
    <submittedName>
        <fullName evidence="3">NUDIX domain-containing protein</fullName>
    </submittedName>
</protein>
<accession>A0A415TTD6</accession>
<evidence type="ECO:0000313" key="5">
    <source>
        <dbReference type="Proteomes" id="UP000286561"/>
    </source>
</evidence>
<proteinExistence type="predicted"/>
<sequence length="189" mass="21965">MEFLDIRDKNGNPTGEVKERSLVHADGDIHGTSHVWIVRKNEKGSYDLLLQKRSENKDAFPGCYDISSAGHLPAGQDYLSSALRELEEELGIKAKPEQLHFMGLHEGCCEETFYGKPFKNHEISHVYLYQEPVNIEDLTLQKEEVQEVCWLDFKECCQKVKDGDRKYCLFPEELLMIKKYLQFYLKSSR</sequence>
<dbReference type="EMBL" id="QSEP01000057">
    <property type="protein sequence ID" value="RGZ82066.1"/>
    <property type="molecule type" value="Genomic_DNA"/>
</dbReference>
<dbReference type="AlphaFoldDB" id="A0A415TTD6"/>
<dbReference type="GO" id="GO:0003824">
    <property type="term" value="F:catalytic activity"/>
    <property type="evidence" value="ECO:0007669"/>
    <property type="project" value="UniProtKB-ARBA"/>
</dbReference>
<dbReference type="PANTHER" id="PTHR10885:SF0">
    <property type="entry name" value="ISOPENTENYL-DIPHOSPHATE DELTA-ISOMERASE"/>
    <property type="match status" value="1"/>
</dbReference>
<dbReference type="CDD" id="cd04692">
    <property type="entry name" value="NUDIX_Hydrolase"/>
    <property type="match status" value="1"/>
</dbReference>
<dbReference type="InterPro" id="IPR000086">
    <property type="entry name" value="NUDIX_hydrolase_dom"/>
</dbReference>
<evidence type="ECO:0000313" key="2">
    <source>
        <dbReference type="EMBL" id="RGZ82066.1"/>
    </source>
</evidence>
<gene>
    <name evidence="2" type="ORF">DW972_09495</name>
    <name evidence="3" type="ORF">DWZ29_15495</name>
</gene>
<organism evidence="3 4">
    <name type="scientific">Anaerobutyricum hallii</name>
    <dbReference type="NCBI Taxonomy" id="39488"/>
    <lineage>
        <taxon>Bacteria</taxon>
        <taxon>Bacillati</taxon>
        <taxon>Bacillota</taxon>
        <taxon>Clostridia</taxon>
        <taxon>Lachnospirales</taxon>
        <taxon>Lachnospiraceae</taxon>
        <taxon>Anaerobutyricum</taxon>
    </lineage>
</organism>
<dbReference type="Pfam" id="PF00293">
    <property type="entry name" value="NUDIX"/>
    <property type="match status" value="1"/>
</dbReference>
<reference evidence="4 5" key="1">
    <citation type="submission" date="2018-08" db="EMBL/GenBank/DDBJ databases">
        <title>A genome reference for cultivated species of the human gut microbiota.</title>
        <authorList>
            <person name="Zou Y."/>
            <person name="Xue W."/>
            <person name="Luo G."/>
        </authorList>
    </citation>
    <scope>NUCLEOTIDE SEQUENCE [LARGE SCALE GENOMIC DNA]</scope>
    <source>
        <strain evidence="3 4">AF31-17AC</strain>
        <strain evidence="2 5">AM48-23BH</strain>
    </source>
</reference>
<dbReference type="Proteomes" id="UP000286561">
    <property type="component" value="Unassembled WGS sequence"/>
</dbReference>
<evidence type="ECO:0000259" key="1">
    <source>
        <dbReference type="PROSITE" id="PS51462"/>
    </source>
</evidence>
<dbReference type="Gene3D" id="3.90.79.10">
    <property type="entry name" value="Nucleoside Triphosphate Pyrophosphohydrolase"/>
    <property type="match status" value="1"/>
</dbReference>